<dbReference type="Proteomes" id="UP000604243">
    <property type="component" value="Unassembled WGS sequence"/>
</dbReference>
<dbReference type="PANTHER" id="PTHR30336:SF4">
    <property type="entry name" value="ENVELOPE BIOGENESIS FACTOR ELYC"/>
    <property type="match status" value="1"/>
</dbReference>
<dbReference type="CDD" id="cd06259">
    <property type="entry name" value="YdcF-like"/>
    <property type="match status" value="1"/>
</dbReference>
<dbReference type="PANTHER" id="PTHR30336">
    <property type="entry name" value="INNER MEMBRANE PROTEIN, PROBABLE PERMEASE"/>
    <property type="match status" value="1"/>
</dbReference>
<evidence type="ECO:0000256" key="1">
    <source>
        <dbReference type="SAM" id="Phobius"/>
    </source>
</evidence>
<keyword evidence="1" id="KW-0472">Membrane</keyword>
<organism evidence="3 4">
    <name type="scientific">Kushneria pakistanensis</name>
    <dbReference type="NCBI Taxonomy" id="1508770"/>
    <lineage>
        <taxon>Bacteria</taxon>
        <taxon>Pseudomonadati</taxon>
        <taxon>Pseudomonadota</taxon>
        <taxon>Gammaproteobacteria</taxon>
        <taxon>Oceanospirillales</taxon>
        <taxon>Halomonadaceae</taxon>
        <taxon>Kushneria</taxon>
    </lineage>
</organism>
<feature type="transmembrane region" description="Helical" evidence="1">
    <location>
        <begin position="50"/>
        <end position="69"/>
    </location>
</feature>
<gene>
    <name evidence="3" type="ORF">GCM10010082_27240</name>
</gene>
<protein>
    <submittedName>
        <fullName evidence="3">Membrane protein</fullName>
    </submittedName>
</protein>
<reference evidence="4" key="1">
    <citation type="journal article" date="2019" name="Int. J. Syst. Evol. Microbiol.">
        <title>The Global Catalogue of Microorganisms (GCM) 10K type strain sequencing project: providing services to taxonomists for standard genome sequencing and annotation.</title>
        <authorList>
            <consortium name="The Broad Institute Genomics Platform"/>
            <consortium name="The Broad Institute Genome Sequencing Center for Infectious Disease"/>
            <person name="Wu L."/>
            <person name="Ma J."/>
        </authorList>
    </citation>
    <scope>NUCLEOTIDE SEQUENCE [LARGE SCALE GENOMIC DNA]</scope>
    <source>
        <strain evidence="4">KCTC 42082</strain>
    </source>
</reference>
<feature type="domain" description="DUF218" evidence="2">
    <location>
        <begin position="88"/>
        <end position="253"/>
    </location>
</feature>
<keyword evidence="4" id="KW-1185">Reference proteome</keyword>
<evidence type="ECO:0000313" key="3">
    <source>
        <dbReference type="EMBL" id="GHC31579.1"/>
    </source>
</evidence>
<sequence>MILDALAETTTMLTLVKMYLLPPGIIIVALLFALVVVWHWRRRWGRRLGIGVVLVFWALSTSRVATLLMDPLESEVPIATQEQWQQAQAIVILSGGRLFGQSQLEGFDDVTPMAMQRLVDGARIKRQIDLPVLMTGGGGRRGTRHLPEADLMAHRFEESFALPVKWREVQSHNTEQNALYSARILREENIDTIILVTSAWHMPRARRAFENEGLTVLAAPTGFTARAGFGPRSFSPDMTALGNSYWALHEYIGLIVGR</sequence>
<proteinExistence type="predicted"/>
<keyword evidence="1" id="KW-0812">Transmembrane</keyword>
<dbReference type="InterPro" id="IPR003848">
    <property type="entry name" value="DUF218"/>
</dbReference>
<name>A0ABQ3FNC4_9GAMM</name>
<dbReference type="Gene3D" id="3.40.50.620">
    <property type="entry name" value="HUPs"/>
    <property type="match status" value="1"/>
</dbReference>
<comment type="caution">
    <text evidence="3">The sequence shown here is derived from an EMBL/GenBank/DDBJ whole genome shotgun (WGS) entry which is preliminary data.</text>
</comment>
<accession>A0ABQ3FNC4</accession>
<dbReference type="EMBL" id="BMZM01000004">
    <property type="protein sequence ID" value="GHC31579.1"/>
    <property type="molecule type" value="Genomic_DNA"/>
</dbReference>
<dbReference type="Pfam" id="PF02698">
    <property type="entry name" value="DUF218"/>
    <property type="match status" value="1"/>
</dbReference>
<dbReference type="InterPro" id="IPR014729">
    <property type="entry name" value="Rossmann-like_a/b/a_fold"/>
</dbReference>
<feature type="transmembrane region" description="Helical" evidence="1">
    <location>
        <begin position="20"/>
        <end position="38"/>
    </location>
</feature>
<evidence type="ECO:0000313" key="4">
    <source>
        <dbReference type="Proteomes" id="UP000604243"/>
    </source>
</evidence>
<evidence type="ECO:0000259" key="2">
    <source>
        <dbReference type="Pfam" id="PF02698"/>
    </source>
</evidence>
<keyword evidence="1" id="KW-1133">Transmembrane helix</keyword>
<dbReference type="InterPro" id="IPR051599">
    <property type="entry name" value="Cell_Envelope_Assoc"/>
</dbReference>